<dbReference type="EMBL" id="ASGP02000003">
    <property type="protein sequence ID" value="KAH9515833.1"/>
    <property type="molecule type" value="Genomic_DNA"/>
</dbReference>
<sequence length="85" mass="9977">MDMGHKTCIEKNSFDKEKIACFKFRIPNNSCNQQQQPKTAQTMKCETCQRCLNIFNMQIAYVLLDIQYMVISYSYLPETILPNVE</sequence>
<gene>
    <name evidence="1" type="ORF">DERF_006608</name>
</gene>
<dbReference type="AlphaFoldDB" id="A0A922L281"/>
<name>A0A922L281_DERFA</name>
<proteinExistence type="predicted"/>
<accession>A0A922L281</accession>
<evidence type="ECO:0000313" key="2">
    <source>
        <dbReference type="Proteomes" id="UP000790347"/>
    </source>
</evidence>
<keyword evidence="2" id="KW-1185">Reference proteome</keyword>
<reference evidence="1" key="1">
    <citation type="submission" date="2013-05" db="EMBL/GenBank/DDBJ databases">
        <authorList>
            <person name="Yim A.K.Y."/>
            <person name="Chan T.F."/>
            <person name="Ji K.M."/>
            <person name="Liu X.Y."/>
            <person name="Zhou J.W."/>
            <person name="Li R.Q."/>
            <person name="Yang K.Y."/>
            <person name="Li J."/>
            <person name="Li M."/>
            <person name="Law P.T.W."/>
            <person name="Wu Y.L."/>
            <person name="Cai Z.L."/>
            <person name="Qin H."/>
            <person name="Bao Y."/>
            <person name="Leung R.K.K."/>
            <person name="Ng P.K.S."/>
            <person name="Zou J."/>
            <person name="Zhong X.J."/>
            <person name="Ran P.X."/>
            <person name="Zhong N.S."/>
            <person name="Liu Z.G."/>
            <person name="Tsui S.K.W."/>
        </authorList>
    </citation>
    <scope>NUCLEOTIDE SEQUENCE</scope>
    <source>
        <strain evidence="1">Derf</strain>
        <tissue evidence="1">Whole organism</tissue>
    </source>
</reference>
<reference evidence="1" key="2">
    <citation type="journal article" date="2022" name="Res Sq">
        <title>Comparative Genomics Reveals Insights into the Divergent Evolution of Astigmatic Mites and Household Pest Adaptations.</title>
        <authorList>
            <person name="Xiong Q."/>
            <person name="Wan A.T.-Y."/>
            <person name="Liu X.-Y."/>
            <person name="Fung C.S.-H."/>
            <person name="Xiao X."/>
            <person name="Malainual N."/>
            <person name="Hou J."/>
            <person name="Wang L."/>
            <person name="Wang M."/>
            <person name="Yang K."/>
            <person name="Cui Y."/>
            <person name="Leung E."/>
            <person name="Nong W."/>
            <person name="Shin S.-K."/>
            <person name="Au S."/>
            <person name="Jeong K.Y."/>
            <person name="Chew F.T."/>
            <person name="Hui J."/>
            <person name="Leung T.F."/>
            <person name="Tungtrongchitr A."/>
            <person name="Zhong N."/>
            <person name="Liu Z."/>
            <person name="Tsui S."/>
        </authorList>
    </citation>
    <scope>NUCLEOTIDE SEQUENCE</scope>
    <source>
        <strain evidence="1">Derf</strain>
        <tissue evidence="1">Whole organism</tissue>
    </source>
</reference>
<organism evidence="1 2">
    <name type="scientific">Dermatophagoides farinae</name>
    <name type="common">American house dust mite</name>
    <dbReference type="NCBI Taxonomy" id="6954"/>
    <lineage>
        <taxon>Eukaryota</taxon>
        <taxon>Metazoa</taxon>
        <taxon>Ecdysozoa</taxon>
        <taxon>Arthropoda</taxon>
        <taxon>Chelicerata</taxon>
        <taxon>Arachnida</taxon>
        <taxon>Acari</taxon>
        <taxon>Acariformes</taxon>
        <taxon>Sarcoptiformes</taxon>
        <taxon>Astigmata</taxon>
        <taxon>Psoroptidia</taxon>
        <taxon>Analgoidea</taxon>
        <taxon>Pyroglyphidae</taxon>
        <taxon>Dermatophagoidinae</taxon>
        <taxon>Dermatophagoides</taxon>
    </lineage>
</organism>
<dbReference type="Proteomes" id="UP000790347">
    <property type="component" value="Unassembled WGS sequence"/>
</dbReference>
<evidence type="ECO:0000313" key="1">
    <source>
        <dbReference type="EMBL" id="KAH9515833.1"/>
    </source>
</evidence>
<protein>
    <submittedName>
        <fullName evidence="1">Uncharacterized protein</fullName>
    </submittedName>
</protein>
<comment type="caution">
    <text evidence="1">The sequence shown here is derived from an EMBL/GenBank/DDBJ whole genome shotgun (WGS) entry which is preliminary data.</text>
</comment>